<dbReference type="Proteomes" id="UP001472677">
    <property type="component" value="Unassembled WGS sequence"/>
</dbReference>
<proteinExistence type="predicted"/>
<evidence type="ECO:0000313" key="1">
    <source>
        <dbReference type="EMBL" id="KAK8500420.1"/>
    </source>
</evidence>
<name>A0ABR2B142_9ROSI</name>
<gene>
    <name evidence="1" type="ORF">V6N12_013944</name>
</gene>
<evidence type="ECO:0000313" key="2">
    <source>
        <dbReference type="Proteomes" id="UP001472677"/>
    </source>
</evidence>
<comment type="caution">
    <text evidence="1">The sequence shown here is derived from an EMBL/GenBank/DDBJ whole genome shotgun (WGS) entry which is preliminary data.</text>
</comment>
<reference evidence="1 2" key="1">
    <citation type="journal article" date="2024" name="G3 (Bethesda)">
        <title>Genome assembly of Hibiscus sabdariffa L. provides insights into metabolisms of medicinal natural products.</title>
        <authorList>
            <person name="Kim T."/>
        </authorList>
    </citation>
    <scope>NUCLEOTIDE SEQUENCE [LARGE SCALE GENOMIC DNA]</scope>
    <source>
        <strain evidence="1">TK-2024</strain>
        <tissue evidence="1">Old leaves</tissue>
    </source>
</reference>
<dbReference type="SUPFAM" id="SSF53098">
    <property type="entry name" value="Ribonuclease H-like"/>
    <property type="match status" value="1"/>
</dbReference>
<sequence length="166" mass="18804">MVDFDREWKCHLFRDLFLAHVILRIVAVKPTLRSTFVDRLGWNGNEDRTFSVKSAYQMHYYVASRVSSAASKSGGNNVHVEVHWCAPATSWCKVNTDGSRCNTTGRATCGGVLRNEKGLNYAWHLGYRKHEVELDSLYAVRILHGKVGAEAHSNLLSHIFEALRQD</sequence>
<dbReference type="EMBL" id="JBBPBM010000217">
    <property type="protein sequence ID" value="KAK8500420.1"/>
    <property type="molecule type" value="Genomic_DNA"/>
</dbReference>
<dbReference type="InterPro" id="IPR053151">
    <property type="entry name" value="RNase_H-like"/>
</dbReference>
<keyword evidence="2" id="KW-1185">Reference proteome</keyword>
<dbReference type="PANTHER" id="PTHR47723:SF23">
    <property type="entry name" value="REVERSE TRANSCRIPTASE-LIKE PROTEIN"/>
    <property type="match status" value="1"/>
</dbReference>
<dbReference type="PANTHER" id="PTHR47723">
    <property type="entry name" value="OS05G0353850 PROTEIN"/>
    <property type="match status" value="1"/>
</dbReference>
<protein>
    <recommendedName>
        <fullName evidence="3">RNase H type-1 domain-containing protein</fullName>
    </recommendedName>
</protein>
<accession>A0ABR2B142</accession>
<dbReference type="InterPro" id="IPR012337">
    <property type="entry name" value="RNaseH-like_sf"/>
</dbReference>
<organism evidence="1 2">
    <name type="scientific">Hibiscus sabdariffa</name>
    <name type="common">roselle</name>
    <dbReference type="NCBI Taxonomy" id="183260"/>
    <lineage>
        <taxon>Eukaryota</taxon>
        <taxon>Viridiplantae</taxon>
        <taxon>Streptophyta</taxon>
        <taxon>Embryophyta</taxon>
        <taxon>Tracheophyta</taxon>
        <taxon>Spermatophyta</taxon>
        <taxon>Magnoliopsida</taxon>
        <taxon>eudicotyledons</taxon>
        <taxon>Gunneridae</taxon>
        <taxon>Pentapetalae</taxon>
        <taxon>rosids</taxon>
        <taxon>malvids</taxon>
        <taxon>Malvales</taxon>
        <taxon>Malvaceae</taxon>
        <taxon>Malvoideae</taxon>
        <taxon>Hibiscus</taxon>
    </lineage>
</organism>
<evidence type="ECO:0008006" key="3">
    <source>
        <dbReference type="Google" id="ProtNLM"/>
    </source>
</evidence>